<dbReference type="OrthoDB" id="3271139at2759"/>
<dbReference type="eggNOG" id="ENOG502RSE5">
    <property type="taxonomic scope" value="Eukaryota"/>
</dbReference>
<dbReference type="GO" id="GO:0005524">
    <property type="term" value="F:ATP binding"/>
    <property type="evidence" value="ECO:0007669"/>
    <property type="project" value="InterPro"/>
</dbReference>
<dbReference type="GO" id="GO:0004672">
    <property type="term" value="F:protein kinase activity"/>
    <property type="evidence" value="ECO:0007669"/>
    <property type="project" value="InterPro"/>
</dbReference>
<dbReference type="Proteomes" id="UP000001861">
    <property type="component" value="Unassembled WGS sequence"/>
</dbReference>
<dbReference type="SUPFAM" id="SSF56112">
    <property type="entry name" value="Protein kinase-like (PK-like)"/>
    <property type="match status" value="1"/>
</dbReference>
<dbReference type="InterPro" id="IPR040976">
    <property type="entry name" value="Pkinase_fungal"/>
</dbReference>
<evidence type="ECO:0000313" key="4">
    <source>
        <dbReference type="Proteomes" id="UP000001861"/>
    </source>
</evidence>
<dbReference type="PROSITE" id="PS50011">
    <property type="entry name" value="PROTEIN_KINASE_DOM"/>
    <property type="match status" value="1"/>
</dbReference>
<proteinExistence type="predicted"/>
<evidence type="ECO:0000313" key="3">
    <source>
        <dbReference type="EMBL" id="EAU89860.1"/>
    </source>
</evidence>
<dbReference type="InParanoid" id="A8NAV9"/>
<feature type="compositionally biased region" description="Basic and acidic residues" evidence="1">
    <location>
        <begin position="725"/>
        <end position="736"/>
    </location>
</feature>
<reference evidence="3 4" key="1">
    <citation type="journal article" date="2010" name="Proc. Natl. Acad. Sci. U.S.A.">
        <title>Insights into evolution of multicellular fungi from the assembled chromosomes of the mushroom Coprinopsis cinerea (Coprinus cinereus).</title>
        <authorList>
            <person name="Stajich J.E."/>
            <person name="Wilke S.K."/>
            <person name="Ahren D."/>
            <person name="Au C.H."/>
            <person name="Birren B.W."/>
            <person name="Borodovsky M."/>
            <person name="Burns C."/>
            <person name="Canback B."/>
            <person name="Casselton L.A."/>
            <person name="Cheng C.K."/>
            <person name="Deng J."/>
            <person name="Dietrich F.S."/>
            <person name="Fargo D.C."/>
            <person name="Farman M.L."/>
            <person name="Gathman A.C."/>
            <person name="Goldberg J."/>
            <person name="Guigo R."/>
            <person name="Hoegger P.J."/>
            <person name="Hooker J.B."/>
            <person name="Huggins A."/>
            <person name="James T.Y."/>
            <person name="Kamada T."/>
            <person name="Kilaru S."/>
            <person name="Kodira C."/>
            <person name="Kues U."/>
            <person name="Kupfer D."/>
            <person name="Kwan H.S."/>
            <person name="Lomsadze A."/>
            <person name="Li W."/>
            <person name="Lilly W.W."/>
            <person name="Ma L.J."/>
            <person name="Mackey A.J."/>
            <person name="Manning G."/>
            <person name="Martin F."/>
            <person name="Muraguchi H."/>
            <person name="Natvig D.O."/>
            <person name="Palmerini H."/>
            <person name="Ramesh M.A."/>
            <person name="Rehmeyer C.J."/>
            <person name="Roe B.A."/>
            <person name="Shenoy N."/>
            <person name="Stanke M."/>
            <person name="Ter-Hovhannisyan V."/>
            <person name="Tunlid A."/>
            <person name="Velagapudi R."/>
            <person name="Vision T.J."/>
            <person name="Zeng Q."/>
            <person name="Zolan M.E."/>
            <person name="Pukkila P.J."/>
        </authorList>
    </citation>
    <scope>NUCLEOTIDE SEQUENCE [LARGE SCALE GENOMIC DNA]</scope>
    <source>
        <strain evidence="4">Okayama-7 / 130 / ATCC MYA-4618 / FGSC 9003</strain>
    </source>
</reference>
<comment type="caution">
    <text evidence="3">The sequence shown here is derived from an EMBL/GenBank/DDBJ whole genome shotgun (WGS) entry which is preliminary data.</text>
</comment>
<dbReference type="AlphaFoldDB" id="A8NAV9"/>
<sequence>MASEVSTCTVGKFLENYLPNHGIGFDAVVGDLKKQKMLVSRVSPLDQEPSSSPRRPPFTHTFKSFKTLFRSRTTNPTRVVKALQTIGNAIRKALGKTPDGEVNDRFVRVEDNVGLVSHGCLTPSADGALPPTEVVVPMTVVADNCDYASSNEAKVKLLSRATEIMNEDARRRFCYGVTCEGPEVTLWRFSRSIVVKSTPFDMTEQPELLVQLFIALFSAPLHDLGYDPLVTLLPDGNYIYQLPSSTPLYFKTIRPIWDVRPTSLSGRRTRIWEVEQVISPVQPTRIPGTPTRALKDVFLSSNARTEADIQDDLFADIAKLGQDSKWRSRPLLKDFSPADLDMLARTLEGDRFKNYFSCVIANHLGEDDQLASVTPPTSPPKRRCLFLYERVCTPLNNISTLGEAVNVLKQSLIPLRLMFCAGWVHRDVSPGNIFAFRATADAPWQVKLSDLEHAKRFPDPGSSDGDRTTGTPYFIAYEVLDSQHLYPTEVDPDRIDPEGLVPPFPTAPVVHNYQHDLESIWWILLWLTTMRINQNLPRQFGRLHFQQRVDQIYARTRALLLINPLSHEPKVKESLPPALHGSFYKRLNILRHNLYAVYLNRNKEGRFNEMETFSWIISEGMRTFFDGVEGCRDQWGGIELIVDTDVRQMEAGNKVDNHVQVTLRPAQPPTVQRPKKRQNVELGEESRAPKRLRPMRGACDPQRSGPTTRSMTRNAGRMTRSATRRLREAKLQKQRR</sequence>
<feature type="domain" description="Protein kinase" evidence="2">
    <location>
        <begin position="257"/>
        <end position="625"/>
    </location>
</feature>
<keyword evidence="3" id="KW-0418">Kinase</keyword>
<protein>
    <submittedName>
        <fullName evidence="3">Other/FunK1 protein kinase</fullName>
    </submittedName>
</protein>
<name>A8NAV9_COPC7</name>
<organism evidence="3 4">
    <name type="scientific">Coprinopsis cinerea (strain Okayama-7 / 130 / ATCC MYA-4618 / FGSC 9003)</name>
    <name type="common">Inky cap fungus</name>
    <name type="synonym">Hormographiella aspergillata</name>
    <dbReference type="NCBI Taxonomy" id="240176"/>
    <lineage>
        <taxon>Eukaryota</taxon>
        <taxon>Fungi</taxon>
        <taxon>Dikarya</taxon>
        <taxon>Basidiomycota</taxon>
        <taxon>Agaricomycotina</taxon>
        <taxon>Agaricomycetes</taxon>
        <taxon>Agaricomycetidae</taxon>
        <taxon>Agaricales</taxon>
        <taxon>Agaricineae</taxon>
        <taxon>Psathyrellaceae</taxon>
        <taxon>Coprinopsis</taxon>
    </lineage>
</organism>
<dbReference type="Pfam" id="PF17667">
    <property type="entry name" value="Pkinase_fungal"/>
    <property type="match status" value="1"/>
</dbReference>
<dbReference type="KEGG" id="cci:CC1G_07012"/>
<keyword evidence="3" id="KW-0808">Transferase</keyword>
<dbReference type="Gene3D" id="1.10.510.10">
    <property type="entry name" value="Transferase(Phosphotransferase) domain 1"/>
    <property type="match status" value="1"/>
</dbReference>
<keyword evidence="4" id="KW-1185">Reference proteome</keyword>
<accession>A8NAV9</accession>
<dbReference type="EMBL" id="AACS02000009">
    <property type="protein sequence ID" value="EAU89860.1"/>
    <property type="molecule type" value="Genomic_DNA"/>
</dbReference>
<dbReference type="RefSeq" id="XP_001831961.1">
    <property type="nucleotide sequence ID" value="XM_001831909.1"/>
</dbReference>
<dbReference type="VEuPathDB" id="FungiDB:CC1G_07012"/>
<dbReference type="InterPro" id="IPR000719">
    <property type="entry name" value="Prot_kinase_dom"/>
</dbReference>
<dbReference type="GeneID" id="6008443"/>
<evidence type="ECO:0000256" key="1">
    <source>
        <dbReference type="SAM" id="MobiDB-lite"/>
    </source>
</evidence>
<gene>
    <name evidence="3" type="ORF">CC1G_07012</name>
</gene>
<feature type="region of interest" description="Disordered" evidence="1">
    <location>
        <begin position="667"/>
        <end position="736"/>
    </location>
</feature>
<dbReference type="PANTHER" id="PTHR38248:SF2">
    <property type="entry name" value="FUNK1 11"/>
    <property type="match status" value="1"/>
</dbReference>
<dbReference type="PANTHER" id="PTHR38248">
    <property type="entry name" value="FUNK1 6"/>
    <property type="match status" value="1"/>
</dbReference>
<dbReference type="InterPro" id="IPR011009">
    <property type="entry name" value="Kinase-like_dom_sf"/>
</dbReference>
<evidence type="ECO:0000259" key="2">
    <source>
        <dbReference type="PROSITE" id="PS50011"/>
    </source>
</evidence>
<dbReference type="OMA" id="SCIAGHE"/>
<feature type="compositionally biased region" description="Polar residues" evidence="1">
    <location>
        <begin position="704"/>
        <end position="713"/>
    </location>
</feature>